<dbReference type="Gene3D" id="3.80.10.10">
    <property type="entry name" value="Ribonuclease Inhibitor"/>
    <property type="match status" value="1"/>
</dbReference>
<comment type="caution">
    <text evidence="12">The sequence shown here is derived from an EMBL/GenBank/DDBJ whole genome shotgun (WGS) entry which is preliminary data.</text>
</comment>
<evidence type="ECO:0000256" key="9">
    <source>
        <dbReference type="ARBA" id="ARBA00022840"/>
    </source>
</evidence>
<gene>
    <name evidence="12" type="primary">R1A-6_8</name>
    <name evidence="12" type="ORF">A4A49_23202</name>
</gene>
<dbReference type="FunFam" id="3.40.50.300:FF:001091">
    <property type="entry name" value="Probable disease resistance protein At1g61300"/>
    <property type="match status" value="1"/>
</dbReference>
<dbReference type="PANTHER" id="PTHR23155">
    <property type="entry name" value="DISEASE RESISTANCE PROTEIN RP"/>
    <property type="match status" value="1"/>
</dbReference>
<dbReference type="GO" id="GO:0005509">
    <property type="term" value="F:calcium ion binding"/>
    <property type="evidence" value="ECO:0007669"/>
    <property type="project" value="InterPro"/>
</dbReference>
<dbReference type="Gramene" id="OIT04501">
    <property type="protein sequence ID" value="OIT04501"/>
    <property type="gene ID" value="A4A49_23202"/>
</dbReference>
<dbReference type="Proteomes" id="UP000187609">
    <property type="component" value="Unassembled WGS sequence"/>
</dbReference>
<evidence type="ECO:0000256" key="5">
    <source>
        <dbReference type="ARBA" id="ARBA00022737"/>
    </source>
</evidence>
<dbReference type="SMR" id="A0A1J6IHG2"/>
<comment type="similarity">
    <text evidence="2">Belongs to the calmodulin family.</text>
</comment>
<protein>
    <submittedName>
        <fullName evidence="12">Late blight resistance protein -like r1a-6</fullName>
    </submittedName>
</protein>
<dbReference type="Gene3D" id="3.40.50.300">
    <property type="entry name" value="P-loop containing nucleotide triphosphate hydrolases"/>
    <property type="match status" value="1"/>
</dbReference>
<dbReference type="SUPFAM" id="SSF47473">
    <property type="entry name" value="EF-hand"/>
    <property type="match status" value="1"/>
</dbReference>
<dbReference type="SMART" id="SM00054">
    <property type="entry name" value="EFh"/>
    <property type="match status" value="2"/>
</dbReference>
<dbReference type="CDD" id="cd00051">
    <property type="entry name" value="EFh"/>
    <property type="match status" value="1"/>
</dbReference>
<dbReference type="InterPro" id="IPR027417">
    <property type="entry name" value="P-loop_NTPase"/>
</dbReference>
<dbReference type="InterPro" id="IPR011992">
    <property type="entry name" value="EF-hand-dom_pair"/>
</dbReference>
<proteinExistence type="inferred from homology"/>
<evidence type="ECO:0000256" key="2">
    <source>
        <dbReference type="ARBA" id="ARBA00009763"/>
    </source>
</evidence>
<keyword evidence="9" id="KW-0067">ATP-binding</keyword>
<dbReference type="GO" id="GO:0005524">
    <property type="term" value="F:ATP binding"/>
    <property type="evidence" value="ECO:0007669"/>
    <property type="project" value="UniProtKB-KW"/>
</dbReference>
<name>A0A1J6IHG2_NICAT</name>
<dbReference type="InterPro" id="IPR002048">
    <property type="entry name" value="EF_hand_dom"/>
</dbReference>
<evidence type="ECO:0000256" key="4">
    <source>
        <dbReference type="ARBA" id="ARBA00022723"/>
    </source>
</evidence>
<evidence type="ECO:0000256" key="3">
    <source>
        <dbReference type="ARBA" id="ARBA00022614"/>
    </source>
</evidence>
<comment type="similarity">
    <text evidence="1">Belongs to the disease resistance NB-LRR family.</text>
</comment>
<dbReference type="FunFam" id="1.10.10.10:FF:000322">
    <property type="entry name" value="Probable disease resistance protein At1g63360"/>
    <property type="match status" value="1"/>
</dbReference>
<dbReference type="GO" id="GO:0051607">
    <property type="term" value="P:defense response to virus"/>
    <property type="evidence" value="ECO:0007669"/>
    <property type="project" value="UniProtKB-ARBA"/>
</dbReference>
<organism evidence="12 13">
    <name type="scientific">Nicotiana attenuata</name>
    <name type="common">Coyote tobacco</name>
    <dbReference type="NCBI Taxonomy" id="49451"/>
    <lineage>
        <taxon>Eukaryota</taxon>
        <taxon>Viridiplantae</taxon>
        <taxon>Streptophyta</taxon>
        <taxon>Embryophyta</taxon>
        <taxon>Tracheophyta</taxon>
        <taxon>Spermatophyta</taxon>
        <taxon>Magnoliopsida</taxon>
        <taxon>eudicotyledons</taxon>
        <taxon>Gunneridae</taxon>
        <taxon>Pentapetalae</taxon>
        <taxon>asterids</taxon>
        <taxon>lamiids</taxon>
        <taxon>Solanales</taxon>
        <taxon>Solanaceae</taxon>
        <taxon>Nicotianoideae</taxon>
        <taxon>Nicotianeae</taxon>
        <taxon>Nicotiana</taxon>
    </lineage>
</organism>
<dbReference type="GO" id="GO:0098542">
    <property type="term" value="P:defense response to other organism"/>
    <property type="evidence" value="ECO:0007669"/>
    <property type="project" value="TreeGrafter"/>
</dbReference>
<dbReference type="InterPro" id="IPR044974">
    <property type="entry name" value="Disease_R_plants"/>
</dbReference>
<dbReference type="InterPro" id="IPR018247">
    <property type="entry name" value="EF_Hand_1_Ca_BS"/>
</dbReference>
<keyword evidence="5" id="KW-0677">Repeat</keyword>
<evidence type="ECO:0000259" key="11">
    <source>
        <dbReference type="PROSITE" id="PS50222"/>
    </source>
</evidence>
<dbReference type="GO" id="GO:0043531">
    <property type="term" value="F:ADP binding"/>
    <property type="evidence" value="ECO:0007669"/>
    <property type="project" value="InterPro"/>
</dbReference>
<dbReference type="Pfam" id="PF00931">
    <property type="entry name" value="NB-ARC"/>
    <property type="match status" value="1"/>
</dbReference>
<dbReference type="Gene3D" id="1.10.10.10">
    <property type="entry name" value="Winged helix-like DNA-binding domain superfamily/Winged helix DNA-binding domain"/>
    <property type="match status" value="1"/>
</dbReference>
<keyword evidence="4" id="KW-0479">Metal-binding</keyword>
<sequence length="836" mass="95923">MEDVDIDESALNPTPSTHVTEEEPVGLEDDAEKIIKILTRGIRERDIVSILGMPGLGKTTLAKKIFKDSSIVSHFDVRAWVTISQSYDVRELLRDIYKQVTGVKCNGEKESDISDMLRKCLIGKRYLIVLDDVWEAEAWDELRLCFSIGKQGSRIMLTTRIEHVAMEVKHCTDSYSPRFLTRKRAGNWLPLTVVLIGGILAKKERNVAEWCEVANNLKSHLGAVESESNLAIQLSYSYLPDHLRHCLLTMGVFREDEKIGASKLILLWMAEGNIQYSDERGLEKVAEGYLMDLISSSLLMVSKTNFDGKVKSLQIHDLVRDFVLNKAKEEKFMQVIGIHNQYQPSYDGEHRVCIHLDHKLRRDLQTSNNSLDKFLTSGSKKETSFGQDLKSFFVTNNVDDFLAYRDFWNSECSFHGTISKEYLSRSYDLSSVGDLRLVSVLDFKNCILEDYEDILQSLVHVRYLRMCCEEFSFKWVSHLCNLETLLVDSNRTVEGTPHIWKMTKLKHVQILAILYREMIVVSEEGPSKLENLRTFEGMTLEVDSEEDIEVLIERFPNLQELTLVVGNDSGETKFLVLKFEVLTQLQSLFLHSMDTFVITKYYLPSSLKELILHQVKIPACAASTIAGLPNLLRLKFQDYCRFNQDEWDVRDVEFPVLKILKFRDVPLRQWHVSESSFPVLESLVLRRIGFLEKIPESFVDVETLTSIKVIHCKQNSLKASALEIKEEVDATAGCDNLDVYIFPPYSRITDDQMSEFKEAFSLFDQDEDGFITVADLRRVMANGDKPPTDEEVEEIIREADVDGDGRINCEEFVNYMMAMKSAEEQGSDEEEEMEEE</sequence>
<dbReference type="Gene3D" id="1.10.238.10">
    <property type="entry name" value="EF-hand"/>
    <property type="match status" value="1"/>
</dbReference>
<dbReference type="InterPro" id="IPR058922">
    <property type="entry name" value="WHD_DRP"/>
</dbReference>
<evidence type="ECO:0000313" key="13">
    <source>
        <dbReference type="Proteomes" id="UP000187609"/>
    </source>
</evidence>
<keyword evidence="6" id="KW-0547">Nucleotide-binding</keyword>
<accession>A0A1J6IHG2</accession>
<dbReference type="PROSITE" id="PS50222">
    <property type="entry name" value="EF_HAND_2"/>
    <property type="match status" value="2"/>
</dbReference>
<keyword evidence="13" id="KW-1185">Reference proteome</keyword>
<evidence type="ECO:0000256" key="1">
    <source>
        <dbReference type="ARBA" id="ARBA00008894"/>
    </source>
</evidence>
<keyword evidence="7" id="KW-0611">Plant defense</keyword>
<evidence type="ECO:0000256" key="10">
    <source>
        <dbReference type="SAM" id="MobiDB-lite"/>
    </source>
</evidence>
<dbReference type="PANTHER" id="PTHR23155:SF1228">
    <property type="entry name" value="NB-ARC DOMAIN CONTAINING PROTEIN, EXPRESSED"/>
    <property type="match status" value="1"/>
</dbReference>
<dbReference type="PRINTS" id="PR00364">
    <property type="entry name" value="DISEASERSIST"/>
</dbReference>
<dbReference type="PROSITE" id="PS00018">
    <property type="entry name" value="EF_HAND_1"/>
    <property type="match status" value="2"/>
</dbReference>
<evidence type="ECO:0000256" key="8">
    <source>
        <dbReference type="ARBA" id="ARBA00022837"/>
    </source>
</evidence>
<dbReference type="Pfam" id="PF23559">
    <property type="entry name" value="WHD_DRP"/>
    <property type="match status" value="1"/>
</dbReference>
<feature type="domain" description="EF-hand" evidence="11">
    <location>
        <begin position="787"/>
        <end position="822"/>
    </location>
</feature>
<evidence type="ECO:0000313" key="12">
    <source>
        <dbReference type="EMBL" id="OIT04501.1"/>
    </source>
</evidence>
<dbReference type="FunFam" id="1.10.238.10:FF:000034">
    <property type="entry name" value="Calmodulin"/>
    <property type="match status" value="1"/>
</dbReference>
<dbReference type="InterPro" id="IPR032675">
    <property type="entry name" value="LRR_dom_sf"/>
</dbReference>
<dbReference type="Pfam" id="PF13499">
    <property type="entry name" value="EF-hand_7"/>
    <property type="match status" value="1"/>
</dbReference>
<dbReference type="EMBL" id="MJEQ01037185">
    <property type="protein sequence ID" value="OIT04501.1"/>
    <property type="molecule type" value="Genomic_DNA"/>
</dbReference>
<feature type="region of interest" description="Disordered" evidence="10">
    <location>
        <begin position="1"/>
        <end position="25"/>
    </location>
</feature>
<dbReference type="STRING" id="49451.A0A1J6IHG2"/>
<dbReference type="SUPFAM" id="SSF52540">
    <property type="entry name" value="P-loop containing nucleoside triphosphate hydrolases"/>
    <property type="match status" value="1"/>
</dbReference>
<feature type="domain" description="EF-hand" evidence="11">
    <location>
        <begin position="751"/>
        <end position="786"/>
    </location>
</feature>
<keyword evidence="8" id="KW-0106">Calcium</keyword>
<dbReference type="SUPFAM" id="SSF52058">
    <property type="entry name" value="L domain-like"/>
    <property type="match status" value="1"/>
</dbReference>
<reference evidence="12" key="1">
    <citation type="submission" date="2016-11" db="EMBL/GenBank/DDBJ databases">
        <title>The genome of Nicotiana attenuata.</title>
        <authorList>
            <person name="Xu S."/>
            <person name="Brockmoeller T."/>
            <person name="Gaquerel E."/>
            <person name="Navarro A."/>
            <person name="Kuhl H."/>
            <person name="Gase K."/>
            <person name="Ling Z."/>
            <person name="Zhou W."/>
            <person name="Kreitzer C."/>
            <person name="Stanke M."/>
            <person name="Tang H."/>
            <person name="Lyons E."/>
            <person name="Pandey P."/>
            <person name="Pandey S.P."/>
            <person name="Timmermann B."/>
            <person name="Baldwin I.T."/>
        </authorList>
    </citation>
    <scope>NUCLEOTIDE SEQUENCE [LARGE SCALE GENOMIC DNA]</scope>
    <source>
        <strain evidence="12">UT</strain>
    </source>
</reference>
<keyword evidence="3" id="KW-0433">Leucine-rich repeat</keyword>
<dbReference type="AlphaFoldDB" id="A0A1J6IHG2"/>
<dbReference type="InterPro" id="IPR036388">
    <property type="entry name" value="WH-like_DNA-bd_sf"/>
</dbReference>
<evidence type="ECO:0000256" key="6">
    <source>
        <dbReference type="ARBA" id="ARBA00022741"/>
    </source>
</evidence>
<dbReference type="InterPro" id="IPR002182">
    <property type="entry name" value="NB-ARC"/>
</dbReference>
<evidence type="ECO:0000256" key="7">
    <source>
        <dbReference type="ARBA" id="ARBA00022821"/>
    </source>
</evidence>